<evidence type="ECO:0000313" key="3">
    <source>
        <dbReference type="EMBL" id="KAG0472514.1"/>
    </source>
</evidence>
<evidence type="ECO:0008006" key="5">
    <source>
        <dbReference type="Google" id="ProtNLM"/>
    </source>
</evidence>
<proteinExistence type="predicted"/>
<evidence type="ECO:0000313" key="4">
    <source>
        <dbReference type="Proteomes" id="UP000639772"/>
    </source>
</evidence>
<keyword evidence="1" id="KW-0677">Repeat</keyword>
<dbReference type="EMBL" id="JADCNM010000008">
    <property type="protein sequence ID" value="KAG0472514.1"/>
    <property type="molecule type" value="Genomic_DNA"/>
</dbReference>
<sequence>MVIVKCFRFLPRHFLLHGFHELPRFHLKARSLFLVTPPCNSSSDDHRKKPMKDVLLQNLDVSADIYCHLVDDCARLRLLEEGKKIHKHILWHQAHLNNPKLLEKLSLMYLSCNEIYLARFIFDEIPKPSIFLCNAMIRAYAWKGPFDQAIDLYYRLIGSGIVPNKYTYPSVLKACSTLQALEEGTDIHNHARSMGLECDVFISTSLIDMYTKCGRLQDARQVFIQITNRDVVSWNAMVAGCSLHGLYVDAVGFLHEMQSQGIAPNSSTVVGILPVVGETKALKQGKSIHCFCLRRFFDEDNILVSTALLDMYAKCESLGYARIIFNKISPKNEVTWSAMIGGYVQCEMMLEALVLFGHLMLNSNMASTSLACVLRACASLADLKKGWKH</sequence>
<gene>
    <name evidence="3" type="ORF">HPP92_017060</name>
</gene>
<reference evidence="3 4" key="1">
    <citation type="journal article" date="2020" name="Nat. Food">
        <title>A phased Vanilla planifolia genome enables genetic improvement of flavour and production.</title>
        <authorList>
            <person name="Hasing T."/>
            <person name="Tang H."/>
            <person name="Brym M."/>
            <person name="Khazi F."/>
            <person name="Huang T."/>
            <person name="Chambers A.H."/>
        </authorList>
    </citation>
    <scope>NUCLEOTIDE SEQUENCE [LARGE SCALE GENOMIC DNA]</scope>
    <source>
        <tissue evidence="3">Leaf</tissue>
    </source>
</reference>
<dbReference type="OrthoDB" id="185373at2759"/>
<dbReference type="InterPro" id="IPR011990">
    <property type="entry name" value="TPR-like_helical_dom_sf"/>
</dbReference>
<dbReference type="InterPro" id="IPR046960">
    <property type="entry name" value="PPR_At4g14850-like_plant"/>
</dbReference>
<dbReference type="GO" id="GO:0003723">
    <property type="term" value="F:RNA binding"/>
    <property type="evidence" value="ECO:0007669"/>
    <property type="project" value="InterPro"/>
</dbReference>
<dbReference type="PANTHER" id="PTHR24015">
    <property type="entry name" value="OS07G0578800 PROTEIN-RELATED"/>
    <property type="match status" value="1"/>
</dbReference>
<feature type="repeat" description="PPR" evidence="2">
    <location>
        <begin position="230"/>
        <end position="264"/>
    </location>
</feature>
<evidence type="ECO:0000256" key="2">
    <source>
        <dbReference type="PROSITE-ProRule" id="PRU00708"/>
    </source>
</evidence>
<accession>A0A835QMM0</accession>
<organism evidence="3 4">
    <name type="scientific">Vanilla planifolia</name>
    <name type="common">Vanilla</name>
    <dbReference type="NCBI Taxonomy" id="51239"/>
    <lineage>
        <taxon>Eukaryota</taxon>
        <taxon>Viridiplantae</taxon>
        <taxon>Streptophyta</taxon>
        <taxon>Embryophyta</taxon>
        <taxon>Tracheophyta</taxon>
        <taxon>Spermatophyta</taxon>
        <taxon>Magnoliopsida</taxon>
        <taxon>Liliopsida</taxon>
        <taxon>Asparagales</taxon>
        <taxon>Orchidaceae</taxon>
        <taxon>Vanilloideae</taxon>
        <taxon>Vanilleae</taxon>
        <taxon>Vanilla</taxon>
    </lineage>
</organism>
<dbReference type="FunFam" id="1.25.40.10:FF:000682">
    <property type="entry name" value="Pentatricopeptide repeat-containing protein At3g16610"/>
    <property type="match status" value="1"/>
</dbReference>
<dbReference type="PANTHER" id="PTHR24015:SF1854">
    <property type="entry name" value="OS07G0578800 PROTEIN"/>
    <property type="match status" value="1"/>
</dbReference>
<protein>
    <recommendedName>
        <fullName evidence="5">Pentatricopeptide repeat-containing protein</fullName>
    </recommendedName>
</protein>
<feature type="repeat" description="PPR" evidence="2">
    <location>
        <begin position="129"/>
        <end position="163"/>
    </location>
</feature>
<dbReference type="Proteomes" id="UP000639772">
    <property type="component" value="Unassembled WGS sequence"/>
</dbReference>
<dbReference type="PROSITE" id="PS51375">
    <property type="entry name" value="PPR"/>
    <property type="match status" value="3"/>
</dbReference>
<comment type="caution">
    <text evidence="3">The sequence shown here is derived from an EMBL/GenBank/DDBJ whole genome shotgun (WGS) entry which is preliminary data.</text>
</comment>
<feature type="repeat" description="PPR" evidence="2">
    <location>
        <begin position="332"/>
        <end position="367"/>
    </location>
</feature>
<dbReference type="AlphaFoldDB" id="A0A835QMM0"/>
<dbReference type="NCBIfam" id="TIGR00756">
    <property type="entry name" value="PPR"/>
    <property type="match status" value="3"/>
</dbReference>
<dbReference type="Pfam" id="PF01535">
    <property type="entry name" value="PPR"/>
    <property type="match status" value="1"/>
</dbReference>
<dbReference type="InterPro" id="IPR002885">
    <property type="entry name" value="PPR_rpt"/>
</dbReference>
<dbReference type="Pfam" id="PF13041">
    <property type="entry name" value="PPR_2"/>
    <property type="match status" value="2"/>
</dbReference>
<dbReference type="GO" id="GO:0009451">
    <property type="term" value="P:RNA modification"/>
    <property type="evidence" value="ECO:0007669"/>
    <property type="project" value="InterPro"/>
</dbReference>
<dbReference type="Gene3D" id="1.25.40.10">
    <property type="entry name" value="Tetratricopeptide repeat domain"/>
    <property type="match status" value="3"/>
</dbReference>
<name>A0A835QMM0_VANPL</name>
<evidence type="ECO:0000256" key="1">
    <source>
        <dbReference type="ARBA" id="ARBA00022737"/>
    </source>
</evidence>